<comment type="caution">
    <text evidence="2">The sequence shown here is derived from an EMBL/GenBank/DDBJ whole genome shotgun (WGS) entry which is preliminary data.</text>
</comment>
<dbReference type="EMBL" id="JPDN02000040">
    <property type="protein sequence ID" value="PON22247.1"/>
    <property type="molecule type" value="Genomic_DNA"/>
</dbReference>
<feature type="region of interest" description="Disordered" evidence="1">
    <location>
        <begin position="1"/>
        <end position="31"/>
    </location>
</feature>
<keyword evidence="3" id="KW-1185">Reference proteome</keyword>
<evidence type="ECO:0000313" key="3">
    <source>
        <dbReference type="Proteomes" id="UP000054821"/>
    </source>
</evidence>
<dbReference type="RefSeq" id="XP_024404822.1">
    <property type="nucleotide sequence ID" value="XM_024550441.1"/>
</dbReference>
<gene>
    <name evidence="2" type="ORF">TGAM01_v208928</name>
</gene>
<accession>A0A2P4ZD77</accession>
<proteinExistence type="predicted"/>
<protein>
    <submittedName>
        <fullName evidence="2">Uncharacterized protein</fullName>
    </submittedName>
</protein>
<evidence type="ECO:0000313" key="2">
    <source>
        <dbReference type="EMBL" id="PON22247.1"/>
    </source>
</evidence>
<evidence type="ECO:0000256" key="1">
    <source>
        <dbReference type="SAM" id="MobiDB-lite"/>
    </source>
</evidence>
<dbReference type="AlphaFoldDB" id="A0A2P4ZD77"/>
<dbReference type="GeneID" id="36347817"/>
<sequence>MGDEPKGFQKQFAGMNNGHREVARKGKRASSNRPLLCCSRYGSTAWCISDSLWAPAP</sequence>
<organism evidence="2 3">
    <name type="scientific">Trichoderma gamsii</name>
    <dbReference type="NCBI Taxonomy" id="398673"/>
    <lineage>
        <taxon>Eukaryota</taxon>
        <taxon>Fungi</taxon>
        <taxon>Dikarya</taxon>
        <taxon>Ascomycota</taxon>
        <taxon>Pezizomycotina</taxon>
        <taxon>Sordariomycetes</taxon>
        <taxon>Hypocreomycetidae</taxon>
        <taxon>Hypocreales</taxon>
        <taxon>Hypocreaceae</taxon>
        <taxon>Trichoderma</taxon>
    </lineage>
</organism>
<dbReference type="Proteomes" id="UP000054821">
    <property type="component" value="Unassembled WGS sequence"/>
</dbReference>
<reference evidence="2 3" key="1">
    <citation type="journal article" date="2016" name="Genome Announc.">
        <title>Draft Whole-Genome Sequence of Trichoderma gamsii T6085, a Promising Biocontrol Agent of Fusarium Head Blight on Wheat.</title>
        <authorList>
            <person name="Baroncelli R."/>
            <person name="Zapparata A."/>
            <person name="Piaggeschi G."/>
            <person name="Sarrocco S."/>
            <person name="Vannacci G."/>
        </authorList>
    </citation>
    <scope>NUCLEOTIDE SEQUENCE [LARGE SCALE GENOMIC DNA]</scope>
    <source>
        <strain evidence="2 3">T6085</strain>
    </source>
</reference>
<name>A0A2P4ZD77_9HYPO</name>